<accession>A0ABD2N839</accession>
<dbReference type="EMBL" id="JABFTP020000083">
    <property type="protein sequence ID" value="KAL3274935.1"/>
    <property type="molecule type" value="Genomic_DNA"/>
</dbReference>
<evidence type="ECO:0000313" key="1">
    <source>
        <dbReference type="EMBL" id="KAL3274935.1"/>
    </source>
</evidence>
<name>A0ABD2N839_9CUCU</name>
<protein>
    <submittedName>
        <fullName evidence="1">Uncharacterized protein</fullName>
    </submittedName>
</protein>
<comment type="caution">
    <text evidence="1">The sequence shown here is derived from an EMBL/GenBank/DDBJ whole genome shotgun (WGS) entry which is preliminary data.</text>
</comment>
<evidence type="ECO:0000313" key="2">
    <source>
        <dbReference type="Proteomes" id="UP001516400"/>
    </source>
</evidence>
<gene>
    <name evidence="1" type="ORF">HHI36_019713</name>
</gene>
<organism evidence="1 2">
    <name type="scientific">Cryptolaemus montrouzieri</name>
    <dbReference type="NCBI Taxonomy" id="559131"/>
    <lineage>
        <taxon>Eukaryota</taxon>
        <taxon>Metazoa</taxon>
        <taxon>Ecdysozoa</taxon>
        <taxon>Arthropoda</taxon>
        <taxon>Hexapoda</taxon>
        <taxon>Insecta</taxon>
        <taxon>Pterygota</taxon>
        <taxon>Neoptera</taxon>
        <taxon>Endopterygota</taxon>
        <taxon>Coleoptera</taxon>
        <taxon>Polyphaga</taxon>
        <taxon>Cucujiformia</taxon>
        <taxon>Coccinelloidea</taxon>
        <taxon>Coccinellidae</taxon>
        <taxon>Scymninae</taxon>
        <taxon>Scymnini</taxon>
        <taxon>Cryptolaemus</taxon>
    </lineage>
</organism>
<proteinExistence type="predicted"/>
<sequence length="104" mass="12137">MYLGHLSKWRLKSSLLCHIPSKALLISTNNVIVFLPASESREANWKERILSSSIVDNRFLMIFSKFLATTDRRVMGLSKRCQVIWLCFRNYCNYAPFPTLENVH</sequence>
<dbReference type="AlphaFoldDB" id="A0ABD2N839"/>
<dbReference type="Proteomes" id="UP001516400">
    <property type="component" value="Unassembled WGS sequence"/>
</dbReference>
<keyword evidence="2" id="KW-1185">Reference proteome</keyword>
<reference evidence="1 2" key="1">
    <citation type="journal article" date="2021" name="BMC Biol.">
        <title>Horizontally acquired antibacterial genes associated with adaptive radiation of ladybird beetles.</title>
        <authorList>
            <person name="Li H.S."/>
            <person name="Tang X.F."/>
            <person name="Huang Y.H."/>
            <person name="Xu Z.Y."/>
            <person name="Chen M.L."/>
            <person name="Du X.Y."/>
            <person name="Qiu B.Y."/>
            <person name="Chen P.T."/>
            <person name="Zhang W."/>
            <person name="Slipinski A."/>
            <person name="Escalona H.E."/>
            <person name="Waterhouse R.M."/>
            <person name="Zwick A."/>
            <person name="Pang H."/>
        </authorList>
    </citation>
    <scope>NUCLEOTIDE SEQUENCE [LARGE SCALE GENOMIC DNA]</scope>
    <source>
        <strain evidence="1">SYSU2018</strain>
    </source>
</reference>